<dbReference type="EMBL" id="JACHGB010000005">
    <property type="protein sequence ID" value="MBB5272905.1"/>
    <property type="molecule type" value="Genomic_DNA"/>
</dbReference>
<dbReference type="InterPro" id="IPR053199">
    <property type="entry name" value="cDPG_synthetase-like"/>
</dbReference>
<gene>
    <name evidence="1" type="ORF">HNQ70_002928</name>
</gene>
<protein>
    <submittedName>
        <fullName evidence="1">Putative GTPase</fullName>
    </submittedName>
</protein>
<dbReference type="Gene3D" id="3.40.50.300">
    <property type="entry name" value="P-loop containing nucleotide triphosphate hydrolases"/>
    <property type="match status" value="1"/>
</dbReference>
<name>A0A7W8MA08_9BURK</name>
<dbReference type="InterPro" id="IPR027417">
    <property type="entry name" value="P-loop_NTPase"/>
</dbReference>
<dbReference type="RefSeq" id="WP_183968898.1">
    <property type="nucleotide sequence ID" value="NZ_BAABEW010000012.1"/>
</dbReference>
<organism evidence="1 2">
    <name type="scientific">Quisquiliibacterium transsilvanicum</name>
    <dbReference type="NCBI Taxonomy" id="1549638"/>
    <lineage>
        <taxon>Bacteria</taxon>
        <taxon>Pseudomonadati</taxon>
        <taxon>Pseudomonadota</taxon>
        <taxon>Betaproteobacteria</taxon>
        <taxon>Burkholderiales</taxon>
        <taxon>Burkholderiaceae</taxon>
        <taxon>Quisquiliibacterium</taxon>
    </lineage>
</organism>
<comment type="caution">
    <text evidence="1">The sequence shown here is derived from an EMBL/GenBank/DDBJ whole genome shotgun (WGS) entry which is preliminary data.</text>
</comment>
<dbReference type="PANTHER" id="PTHR42869:SF1">
    <property type="entry name" value="SLL0572 PROTEIN"/>
    <property type="match status" value="1"/>
</dbReference>
<keyword evidence="2" id="KW-1185">Reference proteome</keyword>
<sequence>MTSERDIPTGAAAREPARSRVPTLILGAAGRDFHDFNMLFRDDPATEVVAFTATQIPDIAGRHYPASLAGSLYPDGIPIEPEEALERLVTEHDVRRVLFSYSDLSHAQVMALASRCLALGAEFVLPGPARTQLRSRLPVISVCAVRTGCGKSALARWIGTQLQARGLRAGILRHPMPYGDLERQRVQRFASQEDLDVARCTVEEREEYEPHLEAGHVIHAGVDYAQVLAQAERESDLILWDGGNNDFSFVAPDLSIVLVDAWRPEQASGWHPGEAVLRSADLVVISKVDSAPPESVAQAVANVRALNPHAPIVLGRSEPRLDDSAQVRGKRVLVVEDGPTLTHGGMSVGAGAIAARAAGAAELVDPRPWAPPALREALACYPHLGPVLPALGYSEVWLHALAATIDASPAEVVVAGTPIDLARLLATARPVVRARYAFSENTPGELSAHLDAFLRRTLSRTP</sequence>
<evidence type="ECO:0000313" key="2">
    <source>
        <dbReference type="Proteomes" id="UP000532440"/>
    </source>
</evidence>
<evidence type="ECO:0000313" key="1">
    <source>
        <dbReference type="EMBL" id="MBB5272905.1"/>
    </source>
</evidence>
<dbReference type="Proteomes" id="UP000532440">
    <property type="component" value="Unassembled WGS sequence"/>
</dbReference>
<dbReference type="SUPFAM" id="SSF52540">
    <property type="entry name" value="P-loop containing nucleoside triphosphate hydrolases"/>
    <property type="match status" value="1"/>
</dbReference>
<accession>A0A7W8MA08</accession>
<proteinExistence type="predicted"/>
<dbReference type="AlphaFoldDB" id="A0A7W8MA08"/>
<dbReference type="PANTHER" id="PTHR42869">
    <property type="entry name" value="SLL0572 PROTEIN"/>
    <property type="match status" value="1"/>
</dbReference>
<reference evidence="1 2" key="1">
    <citation type="submission" date="2020-08" db="EMBL/GenBank/DDBJ databases">
        <title>Genomic Encyclopedia of Type Strains, Phase IV (KMG-IV): sequencing the most valuable type-strain genomes for metagenomic binning, comparative biology and taxonomic classification.</title>
        <authorList>
            <person name="Goeker M."/>
        </authorList>
    </citation>
    <scope>NUCLEOTIDE SEQUENCE [LARGE SCALE GENOMIC DNA]</scope>
    <source>
        <strain evidence="1 2">DSM 29781</strain>
    </source>
</reference>